<feature type="compositionally biased region" description="Polar residues" evidence="2">
    <location>
        <begin position="686"/>
        <end position="703"/>
    </location>
</feature>
<dbReference type="CDD" id="cd05471">
    <property type="entry name" value="pepsin_like"/>
    <property type="match status" value="1"/>
</dbReference>
<name>A0A4V3XCA7_9AGAM</name>
<dbReference type="InterPro" id="IPR001461">
    <property type="entry name" value="Aspartic_peptidase_A1"/>
</dbReference>
<evidence type="ECO:0000313" key="5">
    <source>
        <dbReference type="EMBL" id="THH05133.1"/>
    </source>
</evidence>
<reference evidence="5 6" key="1">
    <citation type="submission" date="2019-02" db="EMBL/GenBank/DDBJ databases">
        <title>Genome sequencing of the rare red list fungi Phellinidium pouzarii.</title>
        <authorList>
            <person name="Buettner E."/>
            <person name="Kellner H."/>
        </authorList>
    </citation>
    <scope>NUCLEOTIDE SEQUENCE [LARGE SCALE GENOMIC DNA]</scope>
    <source>
        <strain evidence="5 6">DSM 108285</strain>
    </source>
</reference>
<dbReference type="InterPro" id="IPR021109">
    <property type="entry name" value="Peptidase_aspartic_dom_sf"/>
</dbReference>
<dbReference type="SUPFAM" id="SSF50630">
    <property type="entry name" value="Acid proteases"/>
    <property type="match status" value="1"/>
</dbReference>
<dbReference type="PANTHER" id="PTHR47966">
    <property type="entry name" value="BETA-SITE APP-CLEAVING ENZYME, ISOFORM A-RELATED"/>
    <property type="match status" value="1"/>
</dbReference>
<evidence type="ECO:0000259" key="4">
    <source>
        <dbReference type="PROSITE" id="PS51767"/>
    </source>
</evidence>
<gene>
    <name evidence="5" type="ORF">EW145_g5017</name>
</gene>
<feature type="region of interest" description="Disordered" evidence="2">
    <location>
        <begin position="22"/>
        <end position="44"/>
    </location>
</feature>
<dbReference type="PRINTS" id="PR00792">
    <property type="entry name" value="PEPSIN"/>
</dbReference>
<evidence type="ECO:0000256" key="2">
    <source>
        <dbReference type="SAM" id="MobiDB-lite"/>
    </source>
</evidence>
<dbReference type="Proteomes" id="UP000308199">
    <property type="component" value="Unassembled WGS sequence"/>
</dbReference>
<keyword evidence="3" id="KW-1133">Transmembrane helix</keyword>
<keyword evidence="3" id="KW-0472">Membrane</keyword>
<dbReference type="InterPro" id="IPR034164">
    <property type="entry name" value="Pepsin-like_dom"/>
</dbReference>
<protein>
    <recommendedName>
        <fullName evidence="4">Peptidase A1 domain-containing protein</fullName>
    </recommendedName>
</protein>
<comment type="caution">
    <text evidence="5">The sequence shown here is derived from an EMBL/GenBank/DDBJ whole genome shotgun (WGS) entry which is preliminary data.</text>
</comment>
<keyword evidence="3" id="KW-0812">Transmembrane</keyword>
<keyword evidence="6" id="KW-1185">Reference proteome</keyword>
<dbReference type="GO" id="GO:0004190">
    <property type="term" value="F:aspartic-type endopeptidase activity"/>
    <property type="evidence" value="ECO:0007669"/>
    <property type="project" value="InterPro"/>
</dbReference>
<organism evidence="5 6">
    <name type="scientific">Phellinidium pouzarii</name>
    <dbReference type="NCBI Taxonomy" id="167371"/>
    <lineage>
        <taxon>Eukaryota</taxon>
        <taxon>Fungi</taxon>
        <taxon>Dikarya</taxon>
        <taxon>Basidiomycota</taxon>
        <taxon>Agaricomycotina</taxon>
        <taxon>Agaricomycetes</taxon>
        <taxon>Hymenochaetales</taxon>
        <taxon>Hymenochaetaceae</taxon>
        <taxon>Phellinidium</taxon>
    </lineage>
</organism>
<evidence type="ECO:0000256" key="3">
    <source>
        <dbReference type="SAM" id="Phobius"/>
    </source>
</evidence>
<dbReference type="GO" id="GO:0006508">
    <property type="term" value="P:proteolysis"/>
    <property type="evidence" value="ECO:0007669"/>
    <property type="project" value="InterPro"/>
</dbReference>
<feature type="domain" description="Peptidase A1" evidence="4">
    <location>
        <begin position="65"/>
        <end position="417"/>
    </location>
</feature>
<feature type="region of interest" description="Disordered" evidence="2">
    <location>
        <begin position="665"/>
        <end position="743"/>
    </location>
</feature>
<dbReference type="OrthoDB" id="2747330at2759"/>
<evidence type="ECO:0000313" key="6">
    <source>
        <dbReference type="Proteomes" id="UP000308199"/>
    </source>
</evidence>
<dbReference type="AlphaFoldDB" id="A0A4V3XCA7"/>
<dbReference type="Gene3D" id="2.40.70.10">
    <property type="entry name" value="Acid Proteases"/>
    <property type="match status" value="2"/>
</dbReference>
<dbReference type="Pfam" id="PF00026">
    <property type="entry name" value="Asp"/>
    <property type="match status" value="2"/>
</dbReference>
<dbReference type="PANTHER" id="PTHR47966:SF57">
    <property type="entry name" value="PEPTIDASE A1 DOMAIN-CONTAINING PROTEIN"/>
    <property type="match status" value="1"/>
</dbReference>
<dbReference type="EMBL" id="SGPK01000284">
    <property type="protein sequence ID" value="THH05133.1"/>
    <property type="molecule type" value="Genomic_DNA"/>
</dbReference>
<proteinExistence type="inferred from homology"/>
<evidence type="ECO:0000256" key="1">
    <source>
        <dbReference type="ARBA" id="ARBA00007447"/>
    </source>
</evidence>
<comment type="similarity">
    <text evidence="1">Belongs to the peptidase A1 family.</text>
</comment>
<accession>A0A4V3XCA7</accession>
<sequence length="743" mass="79579">MSVPARAFYKKPPDESLALMMPDTESSSFKAKTRANARRDEGSGGSDGIILDMNLVGDGIYSAIYTVPVNIGKSNESFPVQVDTGSSDFWLASTSCSSQACTNNKAKLYNPSSATNSGQEFTIPYLSGEVDGPIVWDKFVLGGYEIDNQALAAATTVLNETLQPGFSGIMGLALPLDSVIAEDIPPDTSNVPDGATVSSNLFGISPTDLAPLQYFFSLLLERPGSSRIPSILGIGRHPSDDLLPDGPSINPANISYSTPIPQSDGVHFWKAELRALTVYVNGTAKEIDIGRSVTGSVFPEAVLDTGVPYIISTPTIANAVWGALGVGPASDGNYYVPCTTPLNMTITLDDRSEIPIHPLDLSAVSNTDTSSSTCTGLFQQNTALENAIGVGDIILGVPFLRNVYTVLAYEAISPGGIVGNGKRSDISPRLGLLNMTDPSVAMDEFNKVRVLNQPLDGNSSSIHPANASGHGLSTGLKVLFGLIGFIVVCAALFFSRWFFVRRRLRKTPSSAMYDVDRKEEGKDIYALADYHSIAPLRPRSHVPSEDTQRTLHDPVNDPLARLDAKYDTARTKVGSIGGDELGFRQSKKLEDAEAEVEIGDANWEPHASWIDSYSEYQPALHGEWRPPQHERTYSSSSMQSILSAPSIPLLDSQLPRDHDVDELGQASDMVGIGTARRGSIPDDDLTTSMRRSHFGSNTSMSSSGAGGHFPTQPLARPQPVRQASAGPRSSSFMSRVVSANDVS</sequence>
<dbReference type="InterPro" id="IPR033121">
    <property type="entry name" value="PEPTIDASE_A1"/>
</dbReference>
<dbReference type="PROSITE" id="PS51767">
    <property type="entry name" value="PEPTIDASE_A1"/>
    <property type="match status" value="1"/>
</dbReference>
<feature type="transmembrane region" description="Helical" evidence="3">
    <location>
        <begin position="478"/>
        <end position="499"/>
    </location>
</feature>